<dbReference type="EMBL" id="JALJOU010000081">
    <property type="protein sequence ID" value="KAK9822995.1"/>
    <property type="molecule type" value="Genomic_DNA"/>
</dbReference>
<dbReference type="GO" id="GO:0071013">
    <property type="term" value="C:catalytic step 2 spliceosome"/>
    <property type="evidence" value="ECO:0007669"/>
    <property type="project" value="TreeGrafter"/>
</dbReference>
<reference evidence="9 10" key="1">
    <citation type="journal article" date="2024" name="Nat. Commun.">
        <title>Phylogenomics reveals the evolutionary origins of lichenization in chlorophyte algae.</title>
        <authorList>
            <person name="Puginier C."/>
            <person name="Libourel C."/>
            <person name="Otte J."/>
            <person name="Skaloud P."/>
            <person name="Haon M."/>
            <person name="Grisel S."/>
            <person name="Petersen M."/>
            <person name="Berrin J.G."/>
            <person name="Delaux P.M."/>
            <person name="Dal Grande F."/>
            <person name="Keller J."/>
        </authorList>
    </citation>
    <scope>NUCLEOTIDE SEQUENCE [LARGE SCALE GENOMIC DNA]</scope>
    <source>
        <strain evidence="9 10">SAG 245.80</strain>
    </source>
</reference>
<name>A0AAW1QP46_9CHLO</name>
<keyword evidence="5" id="KW-0539">Nucleus</keyword>
<evidence type="ECO:0000256" key="1">
    <source>
        <dbReference type="ARBA" id="ARBA00004123"/>
    </source>
</evidence>
<dbReference type="PANTHER" id="PTHR11246:SF1">
    <property type="entry name" value="PRE-MRNA-PROCESSING FACTOR 6"/>
    <property type="match status" value="1"/>
</dbReference>
<sequence>MAALGKQPPATAPGQKINFNALPRPANYVPGLGRGATGFTTRSDIGPARQAPEMPAGIGGIAPAKAAADNAAAAAKKKAADEEAAGEDDSKFDEFMGNDAGAFASAAGEYDQDDKEADAVWELIDEHMDQRRRDQREKRLKEDLEKYRKENPKITEQFADLKRKLVEVSQSEWEAIPDIGDYTIKRQKLQQFTPVPDSLLARAISEKETVSSLEMRGGLETPGGAATDLTDIGKGRRTVVQIQLERMADSVSGQTVVDPKGYLTDLNSIKVASEAEIGDIKKARTLLKSVIGTNPKHAPGWVAAARLEEVAGNLAEARKLIAKGCELCPGSEDVWLESARLQTPDNAKAILARGVAAIPASVKLWMQAARLETEEVAKQRVLRRALERVPTSVRLWKAAVELASADDARVLLSRAVECCPQHVELWLALARLESYANARVVLNRARQAVPTDASIWITAAKLEEAQGNGEMVRKIIDRGVRSLETNQAVIDRETWFKEAEAAERSDPPMVATCRAIVGVAVGQGVEPEDRSRTWKADAEEALKRGSVETARAILTHALAVFPGKKSLWRRAAALEKAHGSREALDALLERAVKYCPQAEVLWLMRAKEKWLAGDVDGARGVLAAAFKVSESEELMLAAFKLEFENAEPVRAQRLLAKARASEASSTQRVWMKSAIVERELGDAAAERALLEEGVRRFPFFDKLHLMRGQLEERAGRLDAARAAVEAGLRRCLASAPLWISAARLEEASGAVGKARARLEQARLKNPKNEDLWLAAIRLEQRAKNAKAADAAMAKALQECPASGRLWAEAVAMAPRPARRARSVDALKRCNDDPHIIAAVAQLFWNDRKVDKARSWFNRAVLLNPDVGDFWALFYKFEAQHGGAEAAAEVAKRCVAAEPRHGERWQRVAKAPVNAHLPLDATLKKVVADVDKEPPP</sequence>
<evidence type="ECO:0000256" key="3">
    <source>
        <dbReference type="ARBA" id="ARBA00022737"/>
    </source>
</evidence>
<evidence type="ECO:0000256" key="5">
    <source>
        <dbReference type="ARBA" id="ARBA00023242"/>
    </source>
</evidence>
<dbReference type="GO" id="GO:2000636">
    <property type="term" value="P:positive regulation of primary miRNA processing"/>
    <property type="evidence" value="ECO:0007669"/>
    <property type="project" value="TreeGrafter"/>
</dbReference>
<keyword evidence="2" id="KW-0507">mRNA processing</keyword>
<keyword evidence="3" id="KW-0677">Repeat</keyword>
<evidence type="ECO:0000259" key="8">
    <source>
        <dbReference type="Pfam" id="PF06424"/>
    </source>
</evidence>
<dbReference type="InterPro" id="IPR011990">
    <property type="entry name" value="TPR-like_helical_dom_sf"/>
</dbReference>
<dbReference type="Gene3D" id="1.25.40.10">
    <property type="entry name" value="Tetratricopeptide repeat domain"/>
    <property type="match status" value="4"/>
</dbReference>
<dbReference type="Pfam" id="PF13428">
    <property type="entry name" value="TPR_14"/>
    <property type="match status" value="1"/>
</dbReference>
<accession>A0AAW1QP46</accession>
<dbReference type="GO" id="GO:0046540">
    <property type="term" value="C:U4/U6 x U5 tri-snRNP complex"/>
    <property type="evidence" value="ECO:0007669"/>
    <property type="project" value="TreeGrafter"/>
</dbReference>
<organism evidence="9 10">
    <name type="scientific">Elliptochloris bilobata</name>
    <dbReference type="NCBI Taxonomy" id="381761"/>
    <lineage>
        <taxon>Eukaryota</taxon>
        <taxon>Viridiplantae</taxon>
        <taxon>Chlorophyta</taxon>
        <taxon>core chlorophytes</taxon>
        <taxon>Trebouxiophyceae</taxon>
        <taxon>Trebouxiophyceae incertae sedis</taxon>
        <taxon>Elliptochloris clade</taxon>
        <taxon>Elliptochloris</taxon>
    </lineage>
</organism>
<comment type="caution">
    <text evidence="9">The sequence shown here is derived from an EMBL/GenBank/DDBJ whole genome shotgun (WGS) entry which is preliminary data.</text>
</comment>
<keyword evidence="10" id="KW-1185">Reference proteome</keyword>
<dbReference type="Proteomes" id="UP001445335">
    <property type="component" value="Unassembled WGS sequence"/>
</dbReference>
<gene>
    <name evidence="9" type="ORF">WJX81_003933</name>
</gene>
<dbReference type="SUPFAM" id="SSF48452">
    <property type="entry name" value="TPR-like"/>
    <property type="match status" value="4"/>
</dbReference>
<dbReference type="SMART" id="SM00386">
    <property type="entry name" value="HAT"/>
    <property type="match status" value="13"/>
</dbReference>
<feature type="compositionally biased region" description="Low complexity" evidence="7">
    <location>
        <begin position="51"/>
        <end position="60"/>
    </location>
</feature>
<protein>
    <recommendedName>
        <fullName evidence="8">PRP1 splicing factor N-terminal domain-containing protein</fullName>
    </recommendedName>
</protein>
<dbReference type="AlphaFoldDB" id="A0AAW1QP46"/>
<dbReference type="InterPro" id="IPR010491">
    <property type="entry name" value="PRP1_N"/>
</dbReference>
<evidence type="ECO:0000256" key="4">
    <source>
        <dbReference type="ARBA" id="ARBA00023187"/>
    </source>
</evidence>
<proteinExistence type="predicted"/>
<dbReference type="InterPro" id="IPR003107">
    <property type="entry name" value="HAT"/>
</dbReference>
<evidence type="ECO:0000256" key="2">
    <source>
        <dbReference type="ARBA" id="ARBA00022664"/>
    </source>
</evidence>
<dbReference type="PANTHER" id="PTHR11246">
    <property type="entry name" value="PRE-MRNA SPLICING FACTOR"/>
    <property type="match status" value="1"/>
</dbReference>
<feature type="domain" description="PRP1 splicing factor N-terminal" evidence="8">
    <location>
        <begin position="25"/>
        <end position="185"/>
    </location>
</feature>
<comment type="subcellular location">
    <subcellularLocation>
        <location evidence="1">Nucleus</location>
    </subcellularLocation>
</comment>
<keyword evidence="6" id="KW-0175">Coiled coil</keyword>
<evidence type="ECO:0000256" key="6">
    <source>
        <dbReference type="SAM" id="Coils"/>
    </source>
</evidence>
<evidence type="ECO:0000256" key="7">
    <source>
        <dbReference type="SAM" id="MobiDB-lite"/>
    </source>
</evidence>
<dbReference type="FunFam" id="1.25.40.10:FF:000256">
    <property type="entry name" value="Probable pre-mRNA splicing factor prp1"/>
    <property type="match status" value="1"/>
</dbReference>
<feature type="coiled-coil region" evidence="6">
    <location>
        <begin position="137"/>
        <end position="164"/>
    </location>
</feature>
<dbReference type="Pfam" id="PF06424">
    <property type="entry name" value="PRP1_N"/>
    <property type="match status" value="1"/>
</dbReference>
<dbReference type="GO" id="GO:0000244">
    <property type="term" value="P:spliceosomal tri-snRNP complex assembly"/>
    <property type="evidence" value="ECO:0007669"/>
    <property type="project" value="TreeGrafter"/>
</dbReference>
<keyword evidence="4" id="KW-0508">mRNA splicing</keyword>
<feature type="region of interest" description="Disordered" evidence="7">
    <location>
        <begin position="1"/>
        <end position="60"/>
    </location>
</feature>
<evidence type="ECO:0000313" key="10">
    <source>
        <dbReference type="Proteomes" id="UP001445335"/>
    </source>
</evidence>
<dbReference type="GO" id="GO:0080188">
    <property type="term" value="P:gene silencing by siRNA-directed DNA methylation"/>
    <property type="evidence" value="ECO:0007669"/>
    <property type="project" value="TreeGrafter"/>
</dbReference>
<dbReference type="FunFam" id="1.25.40.10:FF:000384">
    <property type="entry name" value="Probable pre-mRNA splicing factor prp1"/>
    <property type="match status" value="1"/>
</dbReference>
<evidence type="ECO:0000313" key="9">
    <source>
        <dbReference type="EMBL" id="KAK9822995.1"/>
    </source>
</evidence>
<dbReference type="InterPro" id="IPR045075">
    <property type="entry name" value="Syf1-like"/>
</dbReference>